<keyword evidence="7" id="KW-1185">Reference proteome</keyword>
<feature type="domain" description="Glycosyl transferase 64" evidence="5">
    <location>
        <begin position="164"/>
        <end position="414"/>
    </location>
</feature>
<reference evidence="6 7" key="1">
    <citation type="submission" date="2022-12" db="EMBL/GenBank/DDBJ databases">
        <title>Chromosome-scale assembly of the Ensete ventricosum genome.</title>
        <authorList>
            <person name="Dussert Y."/>
            <person name="Stocks J."/>
            <person name="Wendawek A."/>
            <person name="Woldeyes F."/>
            <person name="Nichols R.A."/>
            <person name="Borrell J.S."/>
        </authorList>
    </citation>
    <scope>NUCLEOTIDE SEQUENCE [LARGE SCALE GENOMIC DNA]</scope>
    <source>
        <strain evidence="7">cv. Maze</strain>
        <tissue evidence="6">Seeds</tissue>
    </source>
</reference>
<dbReference type="InterPro" id="IPR053318">
    <property type="entry name" value="GT64"/>
</dbReference>
<feature type="transmembrane region" description="Helical" evidence="4">
    <location>
        <begin position="124"/>
        <end position="147"/>
    </location>
</feature>
<comment type="caution">
    <text evidence="6">The sequence shown here is derived from an EMBL/GenBank/DDBJ whole genome shotgun (WGS) entry which is preliminary data.</text>
</comment>
<protein>
    <recommendedName>
        <fullName evidence="5">Glycosyl transferase 64 domain-containing protein</fullName>
    </recommendedName>
</protein>
<dbReference type="SUPFAM" id="SSF53448">
    <property type="entry name" value="Nucleotide-diphospho-sugar transferases"/>
    <property type="match status" value="1"/>
</dbReference>
<evidence type="ECO:0000256" key="3">
    <source>
        <dbReference type="ARBA" id="ARBA00023157"/>
    </source>
</evidence>
<gene>
    <name evidence="6" type="ORF">OPV22_033172</name>
</gene>
<keyword evidence="3" id="KW-1015">Disulfide bond</keyword>
<evidence type="ECO:0000256" key="2">
    <source>
        <dbReference type="ARBA" id="ARBA00022679"/>
    </source>
</evidence>
<comment type="similarity">
    <text evidence="1">Belongs to the glycosyltransferase 64 family.</text>
</comment>
<dbReference type="InterPro" id="IPR029044">
    <property type="entry name" value="Nucleotide-diphossugar_trans"/>
</dbReference>
<proteinExistence type="inferred from homology"/>
<dbReference type="EMBL" id="JAQQAF010000009">
    <property type="protein sequence ID" value="KAJ8460246.1"/>
    <property type="molecule type" value="Genomic_DNA"/>
</dbReference>
<evidence type="ECO:0000313" key="6">
    <source>
        <dbReference type="EMBL" id="KAJ8460246.1"/>
    </source>
</evidence>
<evidence type="ECO:0000256" key="1">
    <source>
        <dbReference type="ARBA" id="ARBA00008700"/>
    </source>
</evidence>
<evidence type="ECO:0000313" key="7">
    <source>
        <dbReference type="Proteomes" id="UP001222027"/>
    </source>
</evidence>
<dbReference type="AlphaFoldDB" id="A0AAV8PP73"/>
<dbReference type="Gene3D" id="3.90.550.10">
    <property type="entry name" value="Spore Coat Polysaccharide Biosynthesis Protein SpsA, Chain A"/>
    <property type="match status" value="1"/>
</dbReference>
<organism evidence="6 7">
    <name type="scientific">Ensete ventricosum</name>
    <name type="common">Abyssinian banana</name>
    <name type="synonym">Musa ensete</name>
    <dbReference type="NCBI Taxonomy" id="4639"/>
    <lineage>
        <taxon>Eukaryota</taxon>
        <taxon>Viridiplantae</taxon>
        <taxon>Streptophyta</taxon>
        <taxon>Embryophyta</taxon>
        <taxon>Tracheophyta</taxon>
        <taxon>Spermatophyta</taxon>
        <taxon>Magnoliopsida</taxon>
        <taxon>Liliopsida</taxon>
        <taxon>Zingiberales</taxon>
        <taxon>Musaceae</taxon>
        <taxon>Ensete</taxon>
    </lineage>
</organism>
<dbReference type="Pfam" id="PF09258">
    <property type="entry name" value="Glyco_transf_64"/>
    <property type="match status" value="1"/>
</dbReference>
<keyword evidence="4" id="KW-0812">Transmembrane</keyword>
<keyword evidence="4" id="KW-0472">Membrane</keyword>
<evidence type="ECO:0000256" key="4">
    <source>
        <dbReference type="SAM" id="Phobius"/>
    </source>
</evidence>
<accession>A0AAV8PP73</accession>
<dbReference type="PANTHER" id="PTHR48410:SF1">
    <property type="entry name" value="GLYCOSYLINOSITOL PHOSPHORYLCERAMIDE MANNOSYL TRANSFERASE 1"/>
    <property type="match status" value="1"/>
</dbReference>
<keyword evidence="4" id="KW-1133">Transmembrane helix</keyword>
<dbReference type="GO" id="GO:0016020">
    <property type="term" value="C:membrane"/>
    <property type="evidence" value="ECO:0007669"/>
    <property type="project" value="InterPro"/>
</dbReference>
<name>A0AAV8PP73_ENSVE</name>
<evidence type="ECO:0000259" key="5">
    <source>
        <dbReference type="Pfam" id="PF09258"/>
    </source>
</evidence>
<dbReference type="GO" id="GO:0016757">
    <property type="term" value="F:glycosyltransferase activity"/>
    <property type="evidence" value="ECO:0007669"/>
    <property type="project" value="InterPro"/>
</dbReference>
<sequence length="463" mass="50835">MKQRVRGGHPIPNCTTARAVAKSGDPIRSDLAETRGTPSLFDGAAAMAAFKGVRDATSTGAGGVAASVAMAAGGSPDAALNFGDGAVLPHSPAKVKAAPRGRASSWSSLLLLLGRTRKIAKVRLVLAAGVLLTLVLLSSQVGPLMGWNHQPSSSASSLSRDGYMVLINTWRHNSLLKKAVAHYASCPKTDAIHVVWSENDPPPESLKTYLRNIIVSRSKNSHKPKFQFDLNEEDNLNNRFNPINGLTNDAIFSVDDDLLVPCSTLEFAFTVWQTTPDTMVGFVPRMHWLDEEKNGVVYYKYGGWWSVWWTGTYSMVLSKAAFFHWKYLDMYTYKMPSTIRDYVTRERNCEDIAMSLLVANVTQAPPIWVKGKIHEIGSNGISSLAGHNKRRNNCLNAFISLYGAVPLVSTNIKAVDAREEWFWDRYVIMDKQGIVAAGCSPCSVHSVKAEQSMKDLEEPELMA</sequence>
<keyword evidence="2" id="KW-0808">Transferase</keyword>
<dbReference type="Proteomes" id="UP001222027">
    <property type="component" value="Unassembled WGS sequence"/>
</dbReference>
<dbReference type="PANTHER" id="PTHR48410">
    <property type="entry name" value="GLYCOSYLINOSITOL PHOSPHORYLCERAMIDE MANNOSYL TRANSFERASE 1"/>
    <property type="match status" value="1"/>
</dbReference>
<dbReference type="InterPro" id="IPR015338">
    <property type="entry name" value="GT64_dom"/>
</dbReference>